<accession>A0AAV7I588</accession>
<name>A0AAV7I588_COTGL</name>
<protein>
    <submittedName>
        <fullName evidence="1">Uncharacterized protein</fullName>
    </submittedName>
</protein>
<evidence type="ECO:0000313" key="1">
    <source>
        <dbReference type="EMBL" id="KAH0546394.1"/>
    </source>
</evidence>
<reference evidence="1 2" key="1">
    <citation type="journal article" date="2021" name="J. Hered.">
        <title>A chromosome-level genome assembly of the parasitoid wasp, Cotesia glomerata (Hymenoptera: Braconidae).</title>
        <authorList>
            <person name="Pinto B.J."/>
            <person name="Weis J.J."/>
            <person name="Gamble T."/>
            <person name="Ode P.J."/>
            <person name="Paul R."/>
            <person name="Zaspel J.M."/>
        </authorList>
    </citation>
    <scope>NUCLEOTIDE SEQUENCE [LARGE SCALE GENOMIC DNA]</scope>
    <source>
        <strain evidence="1">CgM1</strain>
    </source>
</reference>
<keyword evidence="2" id="KW-1185">Reference proteome</keyword>
<gene>
    <name evidence="1" type="ORF">KQX54_009143</name>
</gene>
<dbReference type="EMBL" id="JAHXZJ010002237">
    <property type="protein sequence ID" value="KAH0546394.1"/>
    <property type="molecule type" value="Genomic_DNA"/>
</dbReference>
<organism evidence="1 2">
    <name type="scientific">Cotesia glomerata</name>
    <name type="common">Lepidopteran parasitic wasp</name>
    <name type="synonym">Apanteles glomeratus</name>
    <dbReference type="NCBI Taxonomy" id="32391"/>
    <lineage>
        <taxon>Eukaryota</taxon>
        <taxon>Metazoa</taxon>
        <taxon>Ecdysozoa</taxon>
        <taxon>Arthropoda</taxon>
        <taxon>Hexapoda</taxon>
        <taxon>Insecta</taxon>
        <taxon>Pterygota</taxon>
        <taxon>Neoptera</taxon>
        <taxon>Endopterygota</taxon>
        <taxon>Hymenoptera</taxon>
        <taxon>Apocrita</taxon>
        <taxon>Ichneumonoidea</taxon>
        <taxon>Braconidae</taxon>
        <taxon>Microgastrinae</taxon>
        <taxon>Cotesia</taxon>
    </lineage>
</organism>
<evidence type="ECO:0000313" key="2">
    <source>
        <dbReference type="Proteomes" id="UP000826195"/>
    </source>
</evidence>
<comment type="caution">
    <text evidence="1">The sequence shown here is derived from an EMBL/GenBank/DDBJ whole genome shotgun (WGS) entry which is preliminary data.</text>
</comment>
<dbReference type="Proteomes" id="UP000826195">
    <property type="component" value="Unassembled WGS sequence"/>
</dbReference>
<proteinExistence type="predicted"/>
<dbReference type="AlphaFoldDB" id="A0AAV7I588"/>
<sequence length="177" mass="19026">MFVVHRSQKRVSGSCNRPKRVTRTVASTPALRIHDGSPGCSTLRATGSIGQGSGCSISPTAKARASGARQFVTDGRNYGSSWPVRHDLFSPSRELLEPISLSLMRGTMEVLGQSGTTNFAKSGIFGARQLVTDERDYGGSRPVRRGLFLPSQSFSWLLATGQGRFGGHWSEVGLVGR</sequence>